<evidence type="ECO:0000256" key="2">
    <source>
        <dbReference type="ARBA" id="ARBA00023015"/>
    </source>
</evidence>
<dbReference type="Gene3D" id="1.10.1740.10">
    <property type="match status" value="1"/>
</dbReference>
<dbReference type="InterPro" id="IPR039425">
    <property type="entry name" value="RNA_pol_sigma-70-like"/>
</dbReference>
<dbReference type="InterPro" id="IPR013249">
    <property type="entry name" value="RNA_pol_sigma70_r4_t2"/>
</dbReference>
<sequence length="173" mass="19932">MGKLMVQDQLYTNKEIGLVLITNRSFLVNLATTIIGSHSLSEDVVQDVYIKVMENNGTEPIRQPLRYLVRMVRNLAIDYTRRRAFECRLYVEEDDGINVPSLCSEPEIQTIQHDLLGRIISMLASLPLRTRTAFEMVRFDDCTLKETAAKLKVSQALVHFMVRDVTQRCLHYV</sequence>
<evidence type="ECO:0000313" key="9">
    <source>
        <dbReference type="Proteomes" id="UP000054854"/>
    </source>
</evidence>
<dbReference type="GO" id="GO:0006352">
    <property type="term" value="P:DNA-templated transcription initiation"/>
    <property type="evidence" value="ECO:0007669"/>
    <property type="project" value="InterPro"/>
</dbReference>
<organism evidence="8 10">
    <name type="scientific">Legionella cincinnatiensis</name>
    <dbReference type="NCBI Taxonomy" id="28085"/>
    <lineage>
        <taxon>Bacteria</taxon>
        <taxon>Pseudomonadati</taxon>
        <taxon>Pseudomonadota</taxon>
        <taxon>Gammaproteobacteria</taxon>
        <taxon>Legionellales</taxon>
        <taxon>Legionellaceae</taxon>
        <taxon>Legionella</taxon>
    </lineage>
</organism>
<dbReference type="EMBL" id="UGNX01000001">
    <property type="protein sequence ID" value="STX36322.1"/>
    <property type="molecule type" value="Genomic_DNA"/>
</dbReference>
<dbReference type="InterPro" id="IPR036388">
    <property type="entry name" value="WH-like_DNA-bd_sf"/>
</dbReference>
<dbReference type="Proteomes" id="UP000255316">
    <property type="component" value="Unassembled WGS sequence"/>
</dbReference>
<reference evidence="8 10" key="2">
    <citation type="submission" date="2018-06" db="EMBL/GenBank/DDBJ databases">
        <authorList>
            <consortium name="Pathogen Informatics"/>
            <person name="Doyle S."/>
        </authorList>
    </citation>
    <scope>NUCLEOTIDE SEQUENCE [LARGE SCALE GENOMIC DNA]</scope>
    <source>
        <strain evidence="8 10">NCTC12438</strain>
    </source>
</reference>
<dbReference type="PANTHER" id="PTHR43133:SF63">
    <property type="entry name" value="RNA POLYMERASE SIGMA FACTOR FECI-RELATED"/>
    <property type="match status" value="1"/>
</dbReference>
<dbReference type="NCBIfam" id="TIGR02937">
    <property type="entry name" value="sigma70-ECF"/>
    <property type="match status" value="1"/>
</dbReference>
<dbReference type="Pfam" id="PF04542">
    <property type="entry name" value="Sigma70_r2"/>
    <property type="match status" value="1"/>
</dbReference>
<evidence type="ECO:0000313" key="7">
    <source>
        <dbReference type="EMBL" id="KTC85316.1"/>
    </source>
</evidence>
<gene>
    <name evidence="8" type="primary">fecI</name>
    <name evidence="7" type="ORF">Lcin_1816</name>
    <name evidence="8" type="ORF">NCTC12438_02954</name>
</gene>
<keyword evidence="9" id="KW-1185">Reference proteome</keyword>
<dbReference type="Proteomes" id="UP000054854">
    <property type="component" value="Unassembled WGS sequence"/>
</dbReference>
<evidence type="ECO:0000256" key="1">
    <source>
        <dbReference type="ARBA" id="ARBA00010641"/>
    </source>
</evidence>
<dbReference type="GO" id="GO:0016987">
    <property type="term" value="F:sigma factor activity"/>
    <property type="evidence" value="ECO:0007669"/>
    <property type="project" value="UniProtKB-KW"/>
</dbReference>
<evidence type="ECO:0000256" key="4">
    <source>
        <dbReference type="ARBA" id="ARBA00023163"/>
    </source>
</evidence>
<name>A0A378INE6_9GAMM</name>
<dbReference type="Gene3D" id="1.10.10.10">
    <property type="entry name" value="Winged helix-like DNA-binding domain superfamily/Winged helix DNA-binding domain"/>
    <property type="match status" value="1"/>
</dbReference>
<evidence type="ECO:0000259" key="5">
    <source>
        <dbReference type="Pfam" id="PF04542"/>
    </source>
</evidence>
<dbReference type="SUPFAM" id="SSF88659">
    <property type="entry name" value="Sigma3 and sigma4 domains of RNA polymerase sigma factors"/>
    <property type="match status" value="1"/>
</dbReference>
<protein>
    <submittedName>
        <fullName evidence="7 8">RNA polymerase sigma factor FecI</fullName>
    </submittedName>
</protein>
<comment type="similarity">
    <text evidence="1">Belongs to the sigma-70 factor family. ECF subfamily.</text>
</comment>
<evidence type="ECO:0000313" key="10">
    <source>
        <dbReference type="Proteomes" id="UP000255316"/>
    </source>
</evidence>
<dbReference type="InterPro" id="IPR013325">
    <property type="entry name" value="RNA_pol_sigma_r2"/>
</dbReference>
<dbReference type="SUPFAM" id="SSF88946">
    <property type="entry name" value="Sigma2 domain of RNA polymerase sigma factors"/>
    <property type="match status" value="1"/>
</dbReference>
<evidence type="ECO:0000259" key="6">
    <source>
        <dbReference type="Pfam" id="PF08281"/>
    </source>
</evidence>
<dbReference type="AlphaFoldDB" id="A0A378INE6"/>
<evidence type="ECO:0000256" key="3">
    <source>
        <dbReference type="ARBA" id="ARBA00023082"/>
    </source>
</evidence>
<feature type="domain" description="RNA polymerase sigma-70 region 2" evidence="5">
    <location>
        <begin position="23"/>
        <end position="84"/>
    </location>
</feature>
<dbReference type="RefSeq" id="WP_058464988.1">
    <property type="nucleotide sequence ID" value="NZ_CAAAHQ010000030.1"/>
</dbReference>
<dbReference type="EMBL" id="LNXX01000029">
    <property type="protein sequence ID" value="KTC85316.1"/>
    <property type="molecule type" value="Genomic_DNA"/>
</dbReference>
<dbReference type="InterPro" id="IPR013324">
    <property type="entry name" value="RNA_pol_sigma_r3/r4-like"/>
</dbReference>
<feature type="domain" description="RNA polymerase sigma factor 70 region 4 type 2" evidence="6">
    <location>
        <begin position="118"/>
        <end position="160"/>
    </location>
</feature>
<keyword evidence="3" id="KW-0731">Sigma factor</keyword>
<keyword evidence="2" id="KW-0805">Transcription regulation</keyword>
<proteinExistence type="inferred from homology"/>
<dbReference type="GO" id="GO:0003677">
    <property type="term" value="F:DNA binding"/>
    <property type="evidence" value="ECO:0007669"/>
    <property type="project" value="InterPro"/>
</dbReference>
<reference evidence="7 9" key="1">
    <citation type="submission" date="2015-11" db="EMBL/GenBank/DDBJ databases">
        <title>Genomic analysis of 38 Legionella species identifies large and diverse effector repertoires.</title>
        <authorList>
            <person name="Burstein D."/>
            <person name="Amaro F."/>
            <person name="Zusman T."/>
            <person name="Lifshitz Z."/>
            <person name="Cohen O."/>
            <person name="Gilbert J.A."/>
            <person name="Pupko T."/>
            <person name="Shuman H.A."/>
            <person name="Segal G."/>
        </authorList>
    </citation>
    <scope>NUCLEOTIDE SEQUENCE [LARGE SCALE GENOMIC DNA]</scope>
    <source>
        <strain evidence="7 9">CDC#72-OH-14</strain>
    </source>
</reference>
<dbReference type="InterPro" id="IPR014284">
    <property type="entry name" value="RNA_pol_sigma-70_dom"/>
</dbReference>
<keyword evidence="4" id="KW-0804">Transcription</keyword>
<dbReference type="Pfam" id="PF08281">
    <property type="entry name" value="Sigma70_r4_2"/>
    <property type="match status" value="1"/>
</dbReference>
<accession>A0A378INE6</accession>
<evidence type="ECO:0000313" key="8">
    <source>
        <dbReference type="EMBL" id="STX36322.1"/>
    </source>
</evidence>
<dbReference type="STRING" id="28085.Lcin_1816"/>
<dbReference type="InterPro" id="IPR007627">
    <property type="entry name" value="RNA_pol_sigma70_r2"/>
</dbReference>
<dbReference type="PANTHER" id="PTHR43133">
    <property type="entry name" value="RNA POLYMERASE ECF-TYPE SIGMA FACTO"/>
    <property type="match status" value="1"/>
</dbReference>